<dbReference type="InterPro" id="IPR012332">
    <property type="entry name" value="Autotransporter_pectin_lyase_C"/>
</dbReference>
<dbReference type="InterPro" id="IPR038177">
    <property type="entry name" value="IAT_beta_sf"/>
</dbReference>
<dbReference type="RefSeq" id="WP_265264998.1">
    <property type="nucleotide sequence ID" value="NZ_JAIHOM010000059.1"/>
</dbReference>
<dbReference type="Proteomes" id="UP001526426">
    <property type="component" value="Unassembled WGS sequence"/>
</dbReference>
<accession>A0ABT3L6N0</accession>
<sequence>MKRILSLCCSSFVLLAGLTSPSSAQEELNPSPLSTEAQDLLIAPRIGGGVQSSGGGTPRFTQIETFLPLVQTPGESLLFLEGRVLWLDYETLGTNLLLGQRFYEEKRDLLLGGYVAFDTRDTGNANFKQLGLGFERLSSTWDLRLNGYFPLGTSRQQTAEIISGNGQTQVTDFGFQGNYLLLSGQRSFNTLRTFESAMLALDGEVGGKIADLGSFGELRGYGGLYYYNAPQNTVLGWRTRLEATADNSQYRVGVTLQDDQRFGTNLIVNFGMNFGGKLTRNPGSPVSTWDRLGYFTARNSTILVVPTMEEFTTVEGFADEKAINPVTGEPWFFHHVNNTGVAGGDGTIENPFGLVGNLNVSGTAIFGANTNNIDNRNEIVYVQLGNNPGIPSFTIPDQVQVLSTAPLQTVPTQRGTVKLPLSDSGLANRPQIVDTVKLGTNSVISGFQITGVQDGGIVGENVGGAQVRDNVITSATHPALRLQNTTGTMEFLRNEIIGNNQGAIQGQQVENLSISGGSITSRNAPGDGIRLDQVRGTVTVDNSPITVSNATGAGMKLSNVTGGVNLTGSSGNRIEGSATTGLQVESSTGAIALSNFNLTHSGSNAAIVADTVSNLQFTNTTVNATGQGAFRGNNLQNLTFAGGSLTSANSANNGLVLSNVTGEVKLSNTPISVSNSREDGIRLDQVRGTVTVDNSPITVSNAAGAGMKLSNVTGGVNLTGSSGNRIEGSATTGLQVESSTGAIALSNFNLTHSGSNAAIVADTVSNLQFTNTTVNATGQGAFRGNNLQNLTFAGGSLTSANSANNGLALDNVTGGVNFSNTTFNLTNSQQNGISLNNIAGTVNISAGEGSQISNTTNSGIKIQNSSGTIALSNFQITETGGTASADGGIFGRNLTNATITISNNTLTNVRHQGIAFTESTGAFNITNNTISNTQFFDDFIGQGVGFYNVNGTVNITGNTITNSTGTGDSAFTPPNITTASGQAIAVANERGDIQLNIENNTVRDSYDDAILVILGRTNPNVAGNPGNATGTLTIRNNQVIDNGAILPGTERGDGLVIGVFEDAVAENITIQGNTFRNNAAGGIDIGAGLNVGSTAEIRNLLIDNNVIVGSETEGIRLSFLASSVGNLTISNNEIADHENIGIVIAAFGIPLMGGDPSMTTGNARFTANITNNITTMTGLNTSISIGTNSNQNSCVRLEGNNSTTQYVFFTTGGTGQLSIVNRDTLSALNTIGILPVQFLPNPPGAAAFGNVTACP</sequence>
<gene>
    <name evidence="2" type="ORF">K4A83_12905</name>
</gene>
<keyword evidence="3" id="KW-1185">Reference proteome</keyword>
<dbReference type="Gene3D" id="2.160.20.10">
    <property type="entry name" value="Single-stranded right-handed beta-helix, Pectin lyase-like"/>
    <property type="match status" value="1"/>
</dbReference>
<dbReference type="InterPro" id="IPR011050">
    <property type="entry name" value="Pectin_lyase_fold/virulence"/>
</dbReference>
<protein>
    <recommendedName>
        <fullName evidence="4">Right handed beta helix domain-containing protein</fullName>
    </recommendedName>
</protein>
<dbReference type="Gene3D" id="2.40.160.160">
    <property type="entry name" value="Inverse autotransporter, beta-domain"/>
    <property type="match status" value="1"/>
</dbReference>
<feature type="signal peptide" evidence="1">
    <location>
        <begin position="1"/>
        <end position="24"/>
    </location>
</feature>
<evidence type="ECO:0008006" key="4">
    <source>
        <dbReference type="Google" id="ProtNLM"/>
    </source>
</evidence>
<evidence type="ECO:0000313" key="3">
    <source>
        <dbReference type="Proteomes" id="UP001526426"/>
    </source>
</evidence>
<feature type="chain" id="PRO_5046350162" description="Right handed beta helix domain-containing protein" evidence="1">
    <location>
        <begin position="25"/>
        <end position="1255"/>
    </location>
</feature>
<proteinExistence type="predicted"/>
<dbReference type="InterPro" id="IPR012334">
    <property type="entry name" value="Pectin_lyas_fold"/>
</dbReference>
<organism evidence="2 3">
    <name type="scientific">Spirulina subsalsa FACHB-351</name>
    <dbReference type="NCBI Taxonomy" id="234711"/>
    <lineage>
        <taxon>Bacteria</taxon>
        <taxon>Bacillati</taxon>
        <taxon>Cyanobacteriota</taxon>
        <taxon>Cyanophyceae</taxon>
        <taxon>Spirulinales</taxon>
        <taxon>Spirulinaceae</taxon>
        <taxon>Spirulina</taxon>
    </lineage>
</organism>
<name>A0ABT3L6N0_9CYAN</name>
<evidence type="ECO:0000313" key="2">
    <source>
        <dbReference type="EMBL" id="MCW6037162.1"/>
    </source>
</evidence>
<dbReference type="SMART" id="SM00710">
    <property type="entry name" value="PbH1"/>
    <property type="match status" value="14"/>
</dbReference>
<dbReference type="InterPro" id="IPR006626">
    <property type="entry name" value="PbH1"/>
</dbReference>
<comment type="caution">
    <text evidence="2">The sequence shown here is derived from an EMBL/GenBank/DDBJ whole genome shotgun (WGS) entry which is preliminary data.</text>
</comment>
<reference evidence="2 3" key="1">
    <citation type="submission" date="2021-08" db="EMBL/GenBank/DDBJ databases">
        <title>Draft genome sequence of Spirulina subsalsa with high tolerance to salinity and hype-accumulation of phycocyanin.</title>
        <authorList>
            <person name="Pei H."/>
            <person name="Jiang L."/>
        </authorList>
    </citation>
    <scope>NUCLEOTIDE SEQUENCE [LARGE SCALE GENOMIC DNA]</scope>
    <source>
        <strain evidence="2 3">FACHB-351</strain>
    </source>
</reference>
<dbReference type="SUPFAM" id="SSF51126">
    <property type="entry name" value="Pectin lyase-like"/>
    <property type="match status" value="3"/>
</dbReference>
<keyword evidence="1" id="KW-0732">Signal</keyword>
<dbReference type="EMBL" id="JAIHOM010000059">
    <property type="protein sequence ID" value="MCW6037162.1"/>
    <property type="molecule type" value="Genomic_DNA"/>
</dbReference>
<dbReference type="Gene3D" id="2.160.20.20">
    <property type="match status" value="1"/>
</dbReference>
<evidence type="ECO:0000256" key="1">
    <source>
        <dbReference type="SAM" id="SignalP"/>
    </source>
</evidence>